<protein>
    <submittedName>
        <fullName evidence="1">Uncharacterized protein</fullName>
    </submittedName>
</protein>
<organism evidence="1">
    <name type="scientific">marine sediment metagenome</name>
    <dbReference type="NCBI Taxonomy" id="412755"/>
    <lineage>
        <taxon>unclassified sequences</taxon>
        <taxon>metagenomes</taxon>
        <taxon>ecological metagenomes</taxon>
    </lineage>
</organism>
<evidence type="ECO:0000313" key="1">
    <source>
        <dbReference type="EMBL" id="KKM92847.1"/>
    </source>
</evidence>
<gene>
    <name evidence="1" type="ORF">LCGC14_1214460</name>
</gene>
<feature type="non-terminal residue" evidence="1">
    <location>
        <position position="1"/>
    </location>
</feature>
<accession>A0A0F9PHT7</accession>
<reference evidence="1" key="1">
    <citation type="journal article" date="2015" name="Nature">
        <title>Complex archaea that bridge the gap between prokaryotes and eukaryotes.</title>
        <authorList>
            <person name="Spang A."/>
            <person name="Saw J.H."/>
            <person name="Jorgensen S.L."/>
            <person name="Zaremba-Niedzwiedzka K."/>
            <person name="Martijn J."/>
            <person name="Lind A.E."/>
            <person name="van Eijk R."/>
            <person name="Schleper C."/>
            <person name="Guy L."/>
            <person name="Ettema T.J."/>
        </authorList>
    </citation>
    <scope>NUCLEOTIDE SEQUENCE</scope>
</reference>
<sequence length="247" mass="26958">LTVALPFPDGNYLMKGAGVKDFSQRHYNGQEIPVEVGQSDESGLIKLGDVTVELESSPYIDYPAAVPEDFDLEAIIDTKAWIKPIRQHKPEVVGVLYSSAGCKMYLQGKNGETVACESLPVQMFSGPDKKVAYHAERFRRALTSCGPSATIQVGDPAKPTLFEAEDYWHILSPNSGFPREVSMSTAEREAINWAQEVLDAVRKGEVSATVLIGGGKFYLEIGPGVTQTEIRVQEPKLIEATAAEPED</sequence>
<proteinExistence type="predicted"/>
<comment type="caution">
    <text evidence="1">The sequence shown here is derived from an EMBL/GenBank/DDBJ whole genome shotgun (WGS) entry which is preliminary data.</text>
</comment>
<dbReference type="EMBL" id="LAZR01006343">
    <property type="protein sequence ID" value="KKM92847.1"/>
    <property type="molecule type" value="Genomic_DNA"/>
</dbReference>
<name>A0A0F9PHT7_9ZZZZ</name>
<dbReference type="AlphaFoldDB" id="A0A0F9PHT7"/>